<name>A0A699VJI0_TANCI</name>
<organism evidence="2">
    <name type="scientific">Tanacetum cinerariifolium</name>
    <name type="common">Dalmatian daisy</name>
    <name type="synonym">Chrysanthemum cinerariifolium</name>
    <dbReference type="NCBI Taxonomy" id="118510"/>
    <lineage>
        <taxon>Eukaryota</taxon>
        <taxon>Viridiplantae</taxon>
        <taxon>Streptophyta</taxon>
        <taxon>Embryophyta</taxon>
        <taxon>Tracheophyta</taxon>
        <taxon>Spermatophyta</taxon>
        <taxon>Magnoliopsida</taxon>
        <taxon>eudicotyledons</taxon>
        <taxon>Gunneridae</taxon>
        <taxon>Pentapetalae</taxon>
        <taxon>asterids</taxon>
        <taxon>campanulids</taxon>
        <taxon>Asterales</taxon>
        <taxon>Asteraceae</taxon>
        <taxon>Asteroideae</taxon>
        <taxon>Anthemideae</taxon>
        <taxon>Anthemidinae</taxon>
        <taxon>Tanacetum</taxon>
    </lineage>
</organism>
<dbReference type="EMBL" id="BKCJ011447183">
    <property type="protein sequence ID" value="GFD34473.1"/>
    <property type="molecule type" value="Genomic_DNA"/>
</dbReference>
<feature type="non-terminal residue" evidence="2">
    <location>
        <position position="1"/>
    </location>
</feature>
<reference evidence="2" key="1">
    <citation type="journal article" date="2019" name="Sci. Rep.">
        <title>Draft genome of Tanacetum cinerariifolium, the natural source of mosquito coil.</title>
        <authorList>
            <person name="Yamashiro T."/>
            <person name="Shiraishi A."/>
            <person name="Satake H."/>
            <person name="Nakayama K."/>
        </authorList>
    </citation>
    <scope>NUCLEOTIDE SEQUENCE</scope>
</reference>
<accession>A0A699VJI0</accession>
<feature type="compositionally biased region" description="Gly residues" evidence="1">
    <location>
        <begin position="1"/>
        <end position="15"/>
    </location>
</feature>
<evidence type="ECO:0000313" key="2">
    <source>
        <dbReference type="EMBL" id="GFD34473.1"/>
    </source>
</evidence>
<proteinExistence type="predicted"/>
<comment type="caution">
    <text evidence="2">The sequence shown here is derived from an EMBL/GenBank/DDBJ whole genome shotgun (WGS) entry which is preliminary data.</text>
</comment>
<sequence>IGGSGGKGICGGGENQGDNGDVGGEDKARSLTTSESVHAGIGTGAGMEILAVVRSSSSSSSGCISKSDSGTYSGDWAVGKASSAYGWSSATISSSACSGPEI</sequence>
<protein>
    <submittedName>
        <fullName evidence="2">Uncharacterized protein</fullName>
    </submittedName>
</protein>
<dbReference type="AlphaFoldDB" id="A0A699VJI0"/>
<evidence type="ECO:0000256" key="1">
    <source>
        <dbReference type="SAM" id="MobiDB-lite"/>
    </source>
</evidence>
<feature type="region of interest" description="Disordered" evidence="1">
    <location>
        <begin position="1"/>
        <end position="39"/>
    </location>
</feature>
<gene>
    <name evidence="2" type="ORF">Tci_906442</name>
</gene>